<sequence length="215" mass="23948">MEAPPPIPSEITNTYFRLQRKLQEIEAEIIQFTNLSIDTPGLDVLASKIETKLVFFRNLLTTEIASYGSMAHQLSEFEARLQDLEAEFFRQNSLSVNIHEDDDSENGSVCESCLNNDREVQIEAASEKSSAYEVPETLFEAVVPLSDAVHEPVMPPAGSEQAKPVPFDGEQEKTGGDRRWCRTVVVVMTTVSSVLTASFWSYFNSNSHEGPLTPT</sequence>
<keyword evidence="2" id="KW-1185">Reference proteome</keyword>
<protein>
    <submittedName>
        <fullName evidence="1">Uncharacterized protein</fullName>
    </submittedName>
</protein>
<evidence type="ECO:0000313" key="2">
    <source>
        <dbReference type="Proteomes" id="UP001055879"/>
    </source>
</evidence>
<proteinExistence type="predicted"/>
<evidence type="ECO:0000313" key="1">
    <source>
        <dbReference type="EMBL" id="KAI3735155.1"/>
    </source>
</evidence>
<organism evidence="1 2">
    <name type="scientific">Arctium lappa</name>
    <name type="common">Greater burdock</name>
    <name type="synonym">Lappa major</name>
    <dbReference type="NCBI Taxonomy" id="4217"/>
    <lineage>
        <taxon>Eukaryota</taxon>
        <taxon>Viridiplantae</taxon>
        <taxon>Streptophyta</taxon>
        <taxon>Embryophyta</taxon>
        <taxon>Tracheophyta</taxon>
        <taxon>Spermatophyta</taxon>
        <taxon>Magnoliopsida</taxon>
        <taxon>eudicotyledons</taxon>
        <taxon>Gunneridae</taxon>
        <taxon>Pentapetalae</taxon>
        <taxon>asterids</taxon>
        <taxon>campanulids</taxon>
        <taxon>Asterales</taxon>
        <taxon>Asteraceae</taxon>
        <taxon>Carduoideae</taxon>
        <taxon>Cardueae</taxon>
        <taxon>Arctiinae</taxon>
        <taxon>Arctium</taxon>
    </lineage>
</organism>
<dbReference type="Proteomes" id="UP001055879">
    <property type="component" value="Linkage Group LG04"/>
</dbReference>
<name>A0ACB9CLQ9_ARCLA</name>
<reference evidence="1 2" key="2">
    <citation type="journal article" date="2022" name="Mol. Ecol. Resour.">
        <title>The genomes of chicory, endive, great burdock and yacon provide insights into Asteraceae paleo-polyploidization history and plant inulin production.</title>
        <authorList>
            <person name="Fan W."/>
            <person name="Wang S."/>
            <person name="Wang H."/>
            <person name="Wang A."/>
            <person name="Jiang F."/>
            <person name="Liu H."/>
            <person name="Zhao H."/>
            <person name="Xu D."/>
            <person name="Zhang Y."/>
        </authorList>
    </citation>
    <scope>NUCLEOTIDE SEQUENCE [LARGE SCALE GENOMIC DNA]</scope>
    <source>
        <strain evidence="2">cv. Niubang</strain>
    </source>
</reference>
<gene>
    <name evidence="1" type="ORF">L6452_14643</name>
</gene>
<accession>A0ACB9CLQ9</accession>
<reference evidence="2" key="1">
    <citation type="journal article" date="2022" name="Mol. Ecol. Resour.">
        <title>The genomes of chicory, endive, great burdock and yacon provide insights into Asteraceae palaeo-polyploidization history and plant inulin production.</title>
        <authorList>
            <person name="Fan W."/>
            <person name="Wang S."/>
            <person name="Wang H."/>
            <person name="Wang A."/>
            <person name="Jiang F."/>
            <person name="Liu H."/>
            <person name="Zhao H."/>
            <person name="Xu D."/>
            <person name="Zhang Y."/>
        </authorList>
    </citation>
    <scope>NUCLEOTIDE SEQUENCE [LARGE SCALE GENOMIC DNA]</scope>
    <source>
        <strain evidence="2">cv. Niubang</strain>
    </source>
</reference>
<comment type="caution">
    <text evidence="1">The sequence shown here is derived from an EMBL/GenBank/DDBJ whole genome shotgun (WGS) entry which is preliminary data.</text>
</comment>
<dbReference type="EMBL" id="CM042050">
    <property type="protein sequence ID" value="KAI3735155.1"/>
    <property type="molecule type" value="Genomic_DNA"/>
</dbReference>